<keyword evidence="2" id="KW-1185">Reference proteome</keyword>
<protein>
    <submittedName>
        <fullName evidence="1">Anti-repressor SinI</fullName>
    </submittedName>
</protein>
<evidence type="ECO:0000313" key="1">
    <source>
        <dbReference type="EMBL" id="SDN59996.1"/>
    </source>
</evidence>
<dbReference type="Proteomes" id="UP000198778">
    <property type="component" value="Unassembled WGS sequence"/>
</dbReference>
<dbReference type="InterPro" id="IPR036281">
    <property type="entry name" value="SinR/SinI_dimer_dom_sf"/>
</dbReference>
<sequence length="49" mass="5669">MRERTVAEYLDWGGLIIQAKKQGISKQEIRTYLLKKGKNPIFFTGKCIP</sequence>
<reference evidence="2" key="1">
    <citation type="submission" date="2016-10" db="EMBL/GenBank/DDBJ databases">
        <authorList>
            <person name="Varghese N."/>
            <person name="Submissions S."/>
        </authorList>
    </citation>
    <scope>NUCLEOTIDE SEQUENCE [LARGE SCALE GENOMIC DNA]</scope>
    <source>
        <strain evidence="2">CGMCC 1.10369</strain>
    </source>
</reference>
<gene>
    <name evidence="1" type="ORF">SAMN04488053_102187</name>
</gene>
<evidence type="ECO:0000313" key="2">
    <source>
        <dbReference type="Proteomes" id="UP000198778"/>
    </source>
</evidence>
<dbReference type="GO" id="GO:0006355">
    <property type="term" value="P:regulation of DNA-templated transcription"/>
    <property type="evidence" value="ECO:0007669"/>
    <property type="project" value="InterPro"/>
</dbReference>
<dbReference type="EMBL" id="FNIL01000002">
    <property type="protein sequence ID" value="SDN59996.1"/>
    <property type="molecule type" value="Genomic_DNA"/>
</dbReference>
<name>A0A1H0CQ95_9BACI</name>
<organism evidence="1 2">
    <name type="scientific">Alkalicoccus daliensis</name>
    <dbReference type="NCBI Taxonomy" id="745820"/>
    <lineage>
        <taxon>Bacteria</taxon>
        <taxon>Bacillati</taxon>
        <taxon>Bacillota</taxon>
        <taxon>Bacilli</taxon>
        <taxon>Bacillales</taxon>
        <taxon>Bacillaceae</taxon>
        <taxon>Alkalicoccus</taxon>
    </lineage>
</organism>
<dbReference type="SUPFAM" id="SSF47406">
    <property type="entry name" value="SinR repressor dimerisation domain-like"/>
    <property type="match status" value="1"/>
</dbReference>
<accession>A0A1H0CQ95</accession>
<dbReference type="GO" id="GO:0046983">
    <property type="term" value="F:protein dimerization activity"/>
    <property type="evidence" value="ECO:0007669"/>
    <property type="project" value="InterPro"/>
</dbReference>
<proteinExistence type="predicted"/>
<dbReference type="AlphaFoldDB" id="A0A1H0CQ95"/>